<dbReference type="InterPro" id="IPR049293">
    <property type="entry name" value="DUF6843"/>
</dbReference>
<dbReference type="AlphaFoldDB" id="A0A1H1MRM6"/>
<feature type="domain" description="DUF6843" evidence="1">
    <location>
        <begin position="2"/>
        <end position="54"/>
    </location>
</feature>
<keyword evidence="3" id="KW-1185">Reference proteome</keyword>
<organism evidence="2 3">
    <name type="scientific">Mucilaginibacter mallensis</name>
    <dbReference type="NCBI Taxonomy" id="652787"/>
    <lineage>
        <taxon>Bacteria</taxon>
        <taxon>Pseudomonadati</taxon>
        <taxon>Bacteroidota</taxon>
        <taxon>Sphingobacteriia</taxon>
        <taxon>Sphingobacteriales</taxon>
        <taxon>Sphingobacteriaceae</taxon>
        <taxon>Mucilaginibacter</taxon>
    </lineage>
</organism>
<reference evidence="2 3" key="1">
    <citation type="submission" date="2016-10" db="EMBL/GenBank/DDBJ databases">
        <authorList>
            <person name="de Groot N.N."/>
        </authorList>
    </citation>
    <scope>NUCLEOTIDE SEQUENCE [LARGE SCALE GENOMIC DNA]</scope>
    <source>
        <strain evidence="2 3">MP1X4</strain>
    </source>
</reference>
<proteinExistence type="predicted"/>
<dbReference type="Proteomes" id="UP000199679">
    <property type="component" value="Chromosome I"/>
</dbReference>
<evidence type="ECO:0000313" key="3">
    <source>
        <dbReference type="Proteomes" id="UP000199679"/>
    </source>
</evidence>
<dbReference type="EMBL" id="LT629740">
    <property type="protein sequence ID" value="SDR89368.1"/>
    <property type="molecule type" value="Genomic_DNA"/>
</dbReference>
<name>A0A1H1MRM6_MUCMA</name>
<protein>
    <recommendedName>
        <fullName evidence="1">DUF6843 domain-containing protein</fullName>
    </recommendedName>
</protein>
<gene>
    <name evidence="2" type="ORF">SAMN05216490_0145</name>
</gene>
<accession>A0A1H1MRM6</accession>
<dbReference type="Pfam" id="PF20862">
    <property type="entry name" value="DUF6843"/>
    <property type="match status" value="1"/>
</dbReference>
<evidence type="ECO:0000259" key="1">
    <source>
        <dbReference type="Pfam" id="PF20862"/>
    </source>
</evidence>
<evidence type="ECO:0000313" key="2">
    <source>
        <dbReference type="EMBL" id="SDR89368.1"/>
    </source>
</evidence>
<sequence>MEKETWIVPCGYTGTLTVYFNSKVAQHSENRIYKFNNKGVYYTNLNSNEGFTTDFNQTLNILIDCNGHYQKISFFDNDNPDTSKLISGQKYATYFLTGKDGLFNESLSILTKK</sequence>